<dbReference type="EMBL" id="JANPWB010000016">
    <property type="protein sequence ID" value="KAJ1086136.1"/>
    <property type="molecule type" value="Genomic_DNA"/>
</dbReference>
<dbReference type="AlphaFoldDB" id="A0AAV7L362"/>
<evidence type="ECO:0000313" key="2">
    <source>
        <dbReference type="Proteomes" id="UP001066276"/>
    </source>
</evidence>
<name>A0AAV7L362_PLEWA</name>
<keyword evidence="2" id="KW-1185">Reference proteome</keyword>
<comment type="caution">
    <text evidence="1">The sequence shown here is derived from an EMBL/GenBank/DDBJ whole genome shotgun (WGS) entry which is preliminary data.</text>
</comment>
<accession>A0AAV7L362</accession>
<dbReference type="Proteomes" id="UP001066276">
    <property type="component" value="Chromosome 12"/>
</dbReference>
<sequence>MAWSTAAFRPLGVPCAAHPETNGVEYSGLPPPRSPLRCAPPKPMTWSTAAFRPLGSPALRSPKPVTWSTAAFRPLAPPALRTPKPMAWSTAAFQPLGAPCAAHPETNGVEYCGFPTPRSPLRCAPRNQWRGVLLPSDP</sequence>
<protein>
    <submittedName>
        <fullName evidence="1">Uncharacterized protein</fullName>
    </submittedName>
</protein>
<gene>
    <name evidence="1" type="ORF">NDU88_006260</name>
</gene>
<proteinExistence type="predicted"/>
<organism evidence="1 2">
    <name type="scientific">Pleurodeles waltl</name>
    <name type="common">Iberian ribbed newt</name>
    <dbReference type="NCBI Taxonomy" id="8319"/>
    <lineage>
        <taxon>Eukaryota</taxon>
        <taxon>Metazoa</taxon>
        <taxon>Chordata</taxon>
        <taxon>Craniata</taxon>
        <taxon>Vertebrata</taxon>
        <taxon>Euteleostomi</taxon>
        <taxon>Amphibia</taxon>
        <taxon>Batrachia</taxon>
        <taxon>Caudata</taxon>
        <taxon>Salamandroidea</taxon>
        <taxon>Salamandridae</taxon>
        <taxon>Pleurodelinae</taxon>
        <taxon>Pleurodeles</taxon>
    </lineage>
</organism>
<evidence type="ECO:0000313" key="1">
    <source>
        <dbReference type="EMBL" id="KAJ1086136.1"/>
    </source>
</evidence>
<reference evidence="1" key="1">
    <citation type="journal article" date="2022" name="bioRxiv">
        <title>Sequencing and chromosome-scale assembly of the giantPleurodeles waltlgenome.</title>
        <authorList>
            <person name="Brown T."/>
            <person name="Elewa A."/>
            <person name="Iarovenko S."/>
            <person name="Subramanian E."/>
            <person name="Araus A.J."/>
            <person name="Petzold A."/>
            <person name="Susuki M."/>
            <person name="Suzuki K.-i.T."/>
            <person name="Hayashi T."/>
            <person name="Toyoda A."/>
            <person name="Oliveira C."/>
            <person name="Osipova E."/>
            <person name="Leigh N.D."/>
            <person name="Simon A."/>
            <person name="Yun M.H."/>
        </authorList>
    </citation>
    <scope>NUCLEOTIDE SEQUENCE</scope>
    <source>
        <strain evidence="1">20211129_DDA</strain>
        <tissue evidence="1">Liver</tissue>
    </source>
</reference>